<keyword evidence="2" id="KW-0800">Toxin</keyword>
<proteinExistence type="predicted"/>
<evidence type="ECO:0000259" key="5">
    <source>
        <dbReference type="Pfam" id="PF04829"/>
    </source>
</evidence>
<evidence type="ECO:0000256" key="3">
    <source>
        <dbReference type="ARBA" id="ARBA00022913"/>
    </source>
</evidence>
<evidence type="ECO:0000256" key="1">
    <source>
        <dbReference type="ARBA" id="ARBA00004219"/>
    </source>
</evidence>
<name>A0A3S4Z5N0_9NEIS</name>
<dbReference type="OrthoDB" id="8607394at2"/>
<gene>
    <name evidence="6" type="ORF">NCTC12742_00028</name>
</gene>
<dbReference type="AlphaFoldDB" id="A0A3S4Z5N0"/>
<reference evidence="6 7" key="1">
    <citation type="submission" date="2018-12" db="EMBL/GenBank/DDBJ databases">
        <authorList>
            <consortium name="Pathogen Informatics"/>
        </authorList>
    </citation>
    <scope>NUCLEOTIDE SEQUENCE [LARGE SCALE GENOMIC DNA]</scope>
    <source>
        <strain evidence="6 7">NCTC12742</strain>
    </source>
</reference>
<accession>A0A3S4Z5N0</accession>
<keyword evidence="3" id="KW-1266">Target cell cytoplasm</keyword>
<keyword evidence="4" id="KW-0843">Virulence</keyword>
<evidence type="ECO:0000313" key="7">
    <source>
        <dbReference type="Proteomes" id="UP000272771"/>
    </source>
</evidence>
<dbReference type="RefSeq" id="WP_126382057.1">
    <property type="nucleotide sequence ID" value="NZ_LR134533.1"/>
</dbReference>
<evidence type="ECO:0000313" key="6">
    <source>
        <dbReference type="EMBL" id="VEJ49098.1"/>
    </source>
</evidence>
<sequence>MTDSRSGRLNNTFDKERVQKELDIQREVTQQFGSNIGYVKSRVNQRIEGLKAAREAGRISQEEYDKKVQSLQYLNIGLSSASAALSAPTDSALGLAASAANPVVSYHIGQHFKQNDELNQLDGGKRPGEGSKEHIALHTLSGLLTGAANGSHAVVSGLSAGGAELLAPTLAQSLYGKSPKELTAEEKANIGSLAGVFGAAVGAASGDVAGAVVGSQVAQSAVENNNSAIRTLPNRHLQRQQRIELTADAVDELFALLMGNVGDIKRGWAQLSYETKYEKLIESQQQLERLGYRVPLVAFLDRNGNQRVDLEASKKNISYALSRLSNASQSEKAAFKEAKRSGHILKNDKPLAVRAVTYRDPARNMSRTQAMEYLYQNTKGEYVVLQRHHLGHMYLVDMHGKIIDTKSSQPAHWNVRHYPEKVKVDPNIWASIIESDLISNFPDRSKYGEAINYPKDRNIPDHIPYSTQPKKIK</sequence>
<evidence type="ECO:0000256" key="4">
    <source>
        <dbReference type="ARBA" id="ARBA00023026"/>
    </source>
</evidence>
<dbReference type="InterPro" id="IPR006914">
    <property type="entry name" value="VENN_dom"/>
</dbReference>
<dbReference type="GO" id="GO:0090729">
    <property type="term" value="F:toxin activity"/>
    <property type="evidence" value="ECO:0007669"/>
    <property type="project" value="UniProtKB-KW"/>
</dbReference>
<keyword evidence="7" id="KW-1185">Reference proteome</keyword>
<dbReference type="Pfam" id="PF04829">
    <property type="entry name" value="PT-VENN"/>
    <property type="match status" value="1"/>
</dbReference>
<protein>
    <submittedName>
        <fullName evidence="6">Putative hemagglutinin</fullName>
    </submittedName>
</protein>
<dbReference type="Proteomes" id="UP000272771">
    <property type="component" value="Chromosome"/>
</dbReference>
<comment type="subcellular location">
    <subcellularLocation>
        <location evidence="1">Target cell</location>
        <location evidence="1">Target cell cytoplasm</location>
    </subcellularLocation>
</comment>
<dbReference type="EMBL" id="LR134533">
    <property type="protein sequence ID" value="VEJ49098.1"/>
    <property type="molecule type" value="Genomic_DNA"/>
</dbReference>
<feature type="domain" description="VENN motif-containing" evidence="5">
    <location>
        <begin position="179"/>
        <end position="225"/>
    </location>
</feature>
<organism evidence="6 7">
    <name type="scientific">Neisseria weaveri</name>
    <dbReference type="NCBI Taxonomy" id="28091"/>
    <lineage>
        <taxon>Bacteria</taxon>
        <taxon>Pseudomonadati</taxon>
        <taxon>Pseudomonadota</taxon>
        <taxon>Betaproteobacteria</taxon>
        <taxon>Neisseriales</taxon>
        <taxon>Neisseriaceae</taxon>
        <taxon>Neisseria</taxon>
    </lineage>
</organism>
<evidence type="ECO:0000256" key="2">
    <source>
        <dbReference type="ARBA" id="ARBA00022656"/>
    </source>
</evidence>